<sequence length="657" mass="73714">MGCLGDSKLEPNKEATRRPSPSANASSSAATEHGNPPSRARKTSHLRLCRALNSVGTDEHGNQWQQIVWYDSGIGTTSGPLGQKIEGAIGLGLEGNVIEAYNFCVLNYRPGDQIMCFGFSRGAYTARAIAGLISDIGICSKQDLNRFPDLWKVYKKSKHGERFYCSDLWFEWMDGKADENQGARGEDFVFEKRAEGDWAQEGSRNVEVVGVYDTVGAIGMPEVLGMKLPSWLLWWAGKDGWENVGLSPNVKHAFQALALDEHRNAFSPTLWYLHKLGNVTSEQIQAQKKIIDQETQKWDDILQDAMRLKRSGRASDEDVNNAARKLNQTARFLNQEIRTLLKLEDDHKHQCNPRTLTQVWFPGYHINIGGGSSETLKDEGDMEEMSNITFSWMLDQIKPYLSLNEEFISEEREEMEYHISTLGESTVPEESLGGWAQRKAAAIASAFKLKRPPTSSVKSVDKRRSYGWGTGPLKDSFTPFYYANGSERRTPGRYDPFDKDGNMLGETFEFVHPVVGFREKQIKEYTPIGPNVKFARRKVVDEKGRPGYVYDLGDSHKPLPEWRLGGIDSYERQAITGKAAYDYVDELDLYLQTGIKTPRQSAWGVRDVDLGIEVAQAGDNNFGIKAPKSGGLRQGDFKSEKSQRGRLQSTGLGTKEM</sequence>
<feature type="compositionally biased region" description="Polar residues" evidence="1">
    <location>
        <begin position="645"/>
        <end position="657"/>
    </location>
</feature>
<keyword evidence="4" id="KW-1185">Reference proteome</keyword>
<protein>
    <recommendedName>
        <fullName evidence="2">T6SS Phospholipase effector Tle1-like catalytic domain-containing protein</fullName>
    </recommendedName>
</protein>
<feature type="compositionally biased region" description="Basic and acidic residues" evidence="1">
    <location>
        <begin position="7"/>
        <end position="17"/>
    </location>
</feature>
<dbReference type="AlphaFoldDB" id="A0A0A2KR14"/>
<dbReference type="STRING" id="40296.A0A0A2KR14"/>
<dbReference type="PANTHER" id="PTHR33840:SF16">
    <property type="entry name" value="DUF2235 DOMAIN-CONTAINING PROTEIN"/>
    <property type="match status" value="1"/>
</dbReference>
<dbReference type="PANTHER" id="PTHR33840">
    <property type="match status" value="1"/>
</dbReference>
<dbReference type="OMA" id="IMCFGFS"/>
<evidence type="ECO:0000256" key="1">
    <source>
        <dbReference type="SAM" id="MobiDB-lite"/>
    </source>
</evidence>
<dbReference type="HOGENOM" id="CLU_005049_1_2_1"/>
<comment type="caution">
    <text evidence="3">The sequence shown here is derived from an EMBL/GenBank/DDBJ whole genome shotgun (WGS) entry which is preliminary data.</text>
</comment>
<reference evidence="3 4" key="1">
    <citation type="journal article" date="2015" name="Mol. Plant Microbe Interact.">
        <title>Genome, transcriptome, and functional analyses of Penicillium expansum provide new insights into secondary metabolism and pathogenicity.</title>
        <authorList>
            <person name="Ballester A.R."/>
            <person name="Marcet-Houben M."/>
            <person name="Levin E."/>
            <person name="Sela N."/>
            <person name="Selma-Lazaro C."/>
            <person name="Carmona L."/>
            <person name="Wisniewski M."/>
            <person name="Droby S."/>
            <person name="Gonzalez-Candelas L."/>
            <person name="Gabaldon T."/>
        </authorList>
    </citation>
    <scope>NUCLEOTIDE SEQUENCE [LARGE SCALE GENOMIC DNA]</scope>
    <source>
        <strain evidence="3 4">PHI-1</strain>
    </source>
</reference>
<dbReference type="InterPro" id="IPR018712">
    <property type="entry name" value="Tle1-like_cat"/>
</dbReference>
<evidence type="ECO:0000313" key="3">
    <source>
        <dbReference type="EMBL" id="KGO69403.1"/>
    </source>
</evidence>
<dbReference type="Proteomes" id="UP000030104">
    <property type="component" value="Unassembled WGS sequence"/>
</dbReference>
<organism evidence="3 4">
    <name type="scientific">Penicillium italicum</name>
    <name type="common">Blue mold</name>
    <dbReference type="NCBI Taxonomy" id="40296"/>
    <lineage>
        <taxon>Eukaryota</taxon>
        <taxon>Fungi</taxon>
        <taxon>Dikarya</taxon>
        <taxon>Ascomycota</taxon>
        <taxon>Pezizomycotina</taxon>
        <taxon>Eurotiomycetes</taxon>
        <taxon>Eurotiomycetidae</taxon>
        <taxon>Eurotiales</taxon>
        <taxon>Aspergillaceae</taxon>
        <taxon>Penicillium</taxon>
    </lineage>
</organism>
<accession>A0A0A2KR14</accession>
<dbReference type="OrthoDB" id="59699at2759"/>
<evidence type="ECO:0000259" key="2">
    <source>
        <dbReference type="Pfam" id="PF09994"/>
    </source>
</evidence>
<dbReference type="PhylomeDB" id="A0A0A2KR14"/>
<feature type="domain" description="T6SS Phospholipase effector Tle1-like catalytic" evidence="2">
    <location>
        <begin position="41"/>
        <end position="396"/>
    </location>
</feature>
<evidence type="ECO:0000313" key="4">
    <source>
        <dbReference type="Proteomes" id="UP000030104"/>
    </source>
</evidence>
<feature type="region of interest" description="Disordered" evidence="1">
    <location>
        <begin position="625"/>
        <end position="657"/>
    </location>
</feature>
<dbReference type="EMBL" id="JQGA01001146">
    <property type="protein sequence ID" value="KGO69403.1"/>
    <property type="molecule type" value="Genomic_DNA"/>
</dbReference>
<feature type="compositionally biased region" description="Low complexity" evidence="1">
    <location>
        <begin position="18"/>
        <end position="31"/>
    </location>
</feature>
<proteinExistence type="predicted"/>
<feature type="region of interest" description="Disordered" evidence="1">
    <location>
        <begin position="1"/>
        <end position="43"/>
    </location>
</feature>
<gene>
    <name evidence="3" type="ORF">PITC_064880</name>
</gene>
<dbReference type="Pfam" id="PF09994">
    <property type="entry name" value="T6SS_Tle1-like_cat"/>
    <property type="match status" value="1"/>
</dbReference>
<name>A0A0A2KR14_PENIT</name>